<evidence type="ECO:0000313" key="1">
    <source>
        <dbReference type="EMBL" id="SVD84085.1"/>
    </source>
</evidence>
<protein>
    <recommendedName>
        <fullName evidence="2">Haloacid dehalogenase-like hydrolase</fullName>
    </recommendedName>
</protein>
<sequence length="237" mass="27087">MLIGLDFDNTLACYDNVFSDVAKKQGLVANHWEGNKTDLKNELISFNNGAHIWQTIQGQVYGPSMHKAILFPGVSRFLLRCKLQGHKIFIVSHKTKYGHFDSTKTPLREAATNWMENQGFFNEKIFCLSKENVFFEDTRQEKVERIKNLNIDVFIDDLEEVFAEENFPNIKKILFTKTPKYNYHDTACNNWTAIAISCIGEITSKEIKYIASSILNSSVKGLDIIQSGGNSRLYELS</sequence>
<gene>
    <name evidence="1" type="ORF">METZ01_LOCUS436939</name>
</gene>
<name>A0A382YML5_9ZZZZ</name>
<proteinExistence type="predicted"/>
<dbReference type="AlphaFoldDB" id="A0A382YML5"/>
<dbReference type="Gene3D" id="3.40.50.1000">
    <property type="entry name" value="HAD superfamily/HAD-like"/>
    <property type="match status" value="1"/>
</dbReference>
<dbReference type="InterPro" id="IPR036412">
    <property type="entry name" value="HAD-like_sf"/>
</dbReference>
<organism evidence="1">
    <name type="scientific">marine metagenome</name>
    <dbReference type="NCBI Taxonomy" id="408172"/>
    <lineage>
        <taxon>unclassified sequences</taxon>
        <taxon>metagenomes</taxon>
        <taxon>ecological metagenomes</taxon>
    </lineage>
</organism>
<feature type="non-terminal residue" evidence="1">
    <location>
        <position position="237"/>
    </location>
</feature>
<dbReference type="EMBL" id="UINC01176790">
    <property type="protein sequence ID" value="SVD84085.1"/>
    <property type="molecule type" value="Genomic_DNA"/>
</dbReference>
<reference evidence="1" key="1">
    <citation type="submission" date="2018-05" db="EMBL/GenBank/DDBJ databases">
        <authorList>
            <person name="Lanie J.A."/>
            <person name="Ng W.-L."/>
            <person name="Kazmierczak K.M."/>
            <person name="Andrzejewski T.M."/>
            <person name="Davidsen T.M."/>
            <person name="Wayne K.J."/>
            <person name="Tettelin H."/>
            <person name="Glass J.I."/>
            <person name="Rusch D."/>
            <person name="Podicherti R."/>
            <person name="Tsui H.-C.T."/>
            <person name="Winkler M.E."/>
        </authorList>
    </citation>
    <scope>NUCLEOTIDE SEQUENCE</scope>
</reference>
<evidence type="ECO:0008006" key="2">
    <source>
        <dbReference type="Google" id="ProtNLM"/>
    </source>
</evidence>
<dbReference type="SUPFAM" id="SSF56784">
    <property type="entry name" value="HAD-like"/>
    <property type="match status" value="1"/>
</dbReference>
<accession>A0A382YML5</accession>
<dbReference type="InterPro" id="IPR023214">
    <property type="entry name" value="HAD_sf"/>
</dbReference>